<dbReference type="AlphaFoldDB" id="A0A426ZXJ1"/>
<evidence type="ECO:0000313" key="3">
    <source>
        <dbReference type="Proteomes" id="UP000287651"/>
    </source>
</evidence>
<name>A0A426ZXJ1_ENSVE</name>
<accession>A0A426ZXJ1</accession>
<dbReference type="Proteomes" id="UP000287651">
    <property type="component" value="Unassembled WGS sequence"/>
</dbReference>
<protein>
    <submittedName>
        <fullName evidence="2">Uncharacterized protein</fullName>
    </submittedName>
</protein>
<feature type="region of interest" description="Disordered" evidence="1">
    <location>
        <begin position="89"/>
        <end position="147"/>
    </location>
</feature>
<gene>
    <name evidence="2" type="ORF">B296_00038101</name>
</gene>
<organism evidence="2 3">
    <name type="scientific">Ensete ventricosum</name>
    <name type="common">Abyssinian banana</name>
    <name type="synonym">Musa ensete</name>
    <dbReference type="NCBI Taxonomy" id="4639"/>
    <lineage>
        <taxon>Eukaryota</taxon>
        <taxon>Viridiplantae</taxon>
        <taxon>Streptophyta</taxon>
        <taxon>Embryophyta</taxon>
        <taxon>Tracheophyta</taxon>
        <taxon>Spermatophyta</taxon>
        <taxon>Magnoliopsida</taxon>
        <taxon>Liliopsida</taxon>
        <taxon>Zingiberales</taxon>
        <taxon>Musaceae</taxon>
        <taxon>Ensete</taxon>
    </lineage>
</organism>
<feature type="compositionally biased region" description="Basic and acidic residues" evidence="1">
    <location>
        <begin position="128"/>
        <end position="147"/>
    </location>
</feature>
<reference evidence="2 3" key="1">
    <citation type="journal article" date="2014" name="Agronomy (Basel)">
        <title>A Draft Genome Sequence for Ensete ventricosum, the Drought-Tolerant Tree Against Hunger.</title>
        <authorList>
            <person name="Harrison J."/>
            <person name="Moore K.A."/>
            <person name="Paszkiewicz K."/>
            <person name="Jones T."/>
            <person name="Grant M."/>
            <person name="Ambacheew D."/>
            <person name="Muzemil S."/>
            <person name="Studholme D.J."/>
        </authorList>
    </citation>
    <scope>NUCLEOTIDE SEQUENCE [LARGE SCALE GENOMIC DNA]</scope>
</reference>
<comment type="caution">
    <text evidence="2">The sequence shown here is derived from an EMBL/GenBank/DDBJ whole genome shotgun (WGS) entry which is preliminary data.</text>
</comment>
<evidence type="ECO:0000313" key="2">
    <source>
        <dbReference type="EMBL" id="RRT68663.1"/>
    </source>
</evidence>
<dbReference type="EMBL" id="AMZH03004624">
    <property type="protein sequence ID" value="RRT68663.1"/>
    <property type="molecule type" value="Genomic_DNA"/>
</dbReference>
<sequence>MDCQKRKAPKLNAKYVATRTIVSCSFADRRRFLLPLDSDDRRIVPFAEYTTRGPECFRPKASTANILGVAIESSLATCRKTGDGGFALSRWDPRHRLPPPPRSRPGIPDSAAPDGANTMSGCPRRHRSLDLADRSAPKHPDGRCLSARDGHRQRLRVLMASLF</sequence>
<proteinExistence type="predicted"/>
<evidence type="ECO:0000256" key="1">
    <source>
        <dbReference type="SAM" id="MobiDB-lite"/>
    </source>
</evidence>